<keyword evidence="6" id="KW-0902">Two-component regulatory system</keyword>
<dbReference type="InterPro" id="IPR003594">
    <property type="entry name" value="HATPase_dom"/>
</dbReference>
<feature type="transmembrane region" description="Helical" evidence="9">
    <location>
        <begin position="100"/>
        <end position="118"/>
    </location>
</feature>
<name>A0A2H0REE0_9BACT</name>
<dbReference type="AlphaFoldDB" id="A0A2H0REE0"/>
<keyword evidence="9" id="KW-1133">Transmembrane helix</keyword>
<dbReference type="SUPFAM" id="SSF55874">
    <property type="entry name" value="ATPase domain of HSP90 chaperone/DNA topoisomerase II/histidine kinase"/>
    <property type="match status" value="1"/>
</dbReference>
<dbReference type="Gene3D" id="1.10.287.130">
    <property type="match status" value="1"/>
</dbReference>
<dbReference type="PRINTS" id="PR00344">
    <property type="entry name" value="BCTRLSENSOR"/>
</dbReference>
<feature type="transmembrane region" description="Helical" evidence="9">
    <location>
        <begin position="138"/>
        <end position="157"/>
    </location>
</feature>
<feature type="transmembrane region" description="Helical" evidence="9">
    <location>
        <begin position="67"/>
        <end position="88"/>
    </location>
</feature>
<dbReference type="Pfam" id="PF02518">
    <property type="entry name" value="HATPase_c"/>
    <property type="match status" value="1"/>
</dbReference>
<dbReference type="SMART" id="SM00387">
    <property type="entry name" value="HATPase_c"/>
    <property type="match status" value="1"/>
</dbReference>
<keyword evidence="4" id="KW-0808">Transferase</keyword>
<dbReference type="EC" id="2.7.13.3" evidence="2"/>
<dbReference type="SUPFAM" id="SSF47384">
    <property type="entry name" value="Homodimeric domain of signal transducing histidine kinase"/>
    <property type="match status" value="1"/>
</dbReference>
<evidence type="ECO:0000313" key="11">
    <source>
        <dbReference type="EMBL" id="PIR44756.1"/>
    </source>
</evidence>
<organism evidence="11 12">
    <name type="scientific">Candidatus Vogelbacteria bacterium CG10_big_fil_rev_8_21_14_0_10_51_16</name>
    <dbReference type="NCBI Taxonomy" id="1975045"/>
    <lineage>
        <taxon>Bacteria</taxon>
        <taxon>Candidatus Vogeliibacteriota</taxon>
    </lineage>
</organism>
<dbReference type="SMART" id="SM00388">
    <property type="entry name" value="HisKA"/>
    <property type="match status" value="1"/>
</dbReference>
<dbReference type="PROSITE" id="PS50109">
    <property type="entry name" value="HIS_KIN"/>
    <property type="match status" value="1"/>
</dbReference>
<reference evidence="11 12" key="1">
    <citation type="submission" date="2017-09" db="EMBL/GenBank/DDBJ databases">
        <title>Depth-based differentiation of microbial function through sediment-hosted aquifers and enrichment of novel symbionts in the deep terrestrial subsurface.</title>
        <authorList>
            <person name="Probst A.J."/>
            <person name="Ladd B."/>
            <person name="Jarett J.K."/>
            <person name="Geller-Mcgrath D.E."/>
            <person name="Sieber C.M."/>
            <person name="Emerson J.B."/>
            <person name="Anantharaman K."/>
            <person name="Thomas B.C."/>
            <person name="Malmstrom R."/>
            <person name="Stieglmeier M."/>
            <person name="Klingl A."/>
            <person name="Woyke T."/>
            <person name="Ryan C.M."/>
            <person name="Banfield J.F."/>
        </authorList>
    </citation>
    <scope>NUCLEOTIDE SEQUENCE [LARGE SCALE GENOMIC DNA]</scope>
    <source>
        <strain evidence="11">CG10_big_fil_rev_8_21_14_0_10_51_16</strain>
    </source>
</reference>
<feature type="compositionally biased region" description="Pro residues" evidence="8">
    <location>
        <begin position="478"/>
        <end position="487"/>
    </location>
</feature>
<dbReference type="InterPro" id="IPR050736">
    <property type="entry name" value="Sensor_HK_Regulatory"/>
</dbReference>
<evidence type="ECO:0000256" key="6">
    <source>
        <dbReference type="ARBA" id="ARBA00023012"/>
    </source>
</evidence>
<dbReference type="PANTHER" id="PTHR43711">
    <property type="entry name" value="TWO-COMPONENT HISTIDINE KINASE"/>
    <property type="match status" value="1"/>
</dbReference>
<feature type="transmembrane region" description="Helical" evidence="9">
    <location>
        <begin position="177"/>
        <end position="198"/>
    </location>
</feature>
<dbReference type="InterPro" id="IPR003661">
    <property type="entry name" value="HisK_dim/P_dom"/>
</dbReference>
<feature type="region of interest" description="Disordered" evidence="8">
    <location>
        <begin position="470"/>
        <end position="498"/>
    </location>
</feature>
<keyword evidence="7" id="KW-0175">Coiled coil</keyword>
<evidence type="ECO:0000256" key="3">
    <source>
        <dbReference type="ARBA" id="ARBA00022553"/>
    </source>
</evidence>
<dbReference type="PANTHER" id="PTHR43711:SF31">
    <property type="entry name" value="HISTIDINE KINASE"/>
    <property type="match status" value="1"/>
</dbReference>
<comment type="caution">
    <text evidence="11">The sequence shown here is derived from an EMBL/GenBank/DDBJ whole genome shotgun (WGS) entry which is preliminary data.</text>
</comment>
<dbReference type="InterPro" id="IPR036890">
    <property type="entry name" value="HATPase_C_sf"/>
</dbReference>
<dbReference type="InterPro" id="IPR005467">
    <property type="entry name" value="His_kinase_dom"/>
</dbReference>
<dbReference type="Gene3D" id="3.30.565.10">
    <property type="entry name" value="Histidine kinase-like ATPase, C-terminal domain"/>
    <property type="match status" value="1"/>
</dbReference>
<evidence type="ECO:0000256" key="8">
    <source>
        <dbReference type="SAM" id="MobiDB-lite"/>
    </source>
</evidence>
<evidence type="ECO:0000313" key="12">
    <source>
        <dbReference type="Proteomes" id="UP000228767"/>
    </source>
</evidence>
<keyword evidence="3" id="KW-0597">Phosphoprotein</keyword>
<dbReference type="GO" id="GO:0000155">
    <property type="term" value="F:phosphorelay sensor kinase activity"/>
    <property type="evidence" value="ECO:0007669"/>
    <property type="project" value="InterPro"/>
</dbReference>
<sequence>MVFTLEHIISILLLLTAIVNVGIGVFVLTTGSRAVTWYFFVLTSAVSLWVISNYSIVGLLSIQSAYFWAYVGYMSALAIAFTFFHFARLFPSESVLLPRIISRLTVLGLVGTMAISIFPGFTVQHIQLVPWEITVGSGVFYVFGYFGIMMAAAFYILLQKIHLTVAGVDEHKQIRYVFTGTLAATLLGSSTNLFLPLVFGDYQFIRLGPVFTVLMVAYIAVAIVKHHLFNAKVIATELLTFGLWLFILIRTLVAGTPQEQIANAVLLLITIPVGILLIKSVRQEVKAREEIQKLAKDLELANARLTDLDRQKSEFVSIASHQLRSPLTAIKGYVSMLLEGTPSYGNLTAGEIKADGVEALRRVFKSSNQLVLIIEDLLNVSRIEQGRMLYTMSEFDVGEMAHELVENMAVNAREHGLTITFADDGAGPHIISGDEGKVRQVINNVIDNSIKYTPKGAISVEVARYQISENREQNTTTPPLPPHPSPPLWRGRGHTPGQGRGLIQIRVKDTGIGIPPEALPKLFQKFSRAEDAGKVNVTGTGIGLFIAQEIMKAHGGKVWAESEGRGKGSTFTIEFSAKTQ</sequence>
<feature type="domain" description="Histidine kinase" evidence="10">
    <location>
        <begin position="318"/>
        <end position="579"/>
    </location>
</feature>
<protein>
    <recommendedName>
        <fullName evidence="2">histidine kinase</fullName>
        <ecNumber evidence="2">2.7.13.3</ecNumber>
    </recommendedName>
</protein>
<feature type="transmembrane region" description="Helical" evidence="9">
    <location>
        <begin position="236"/>
        <end position="255"/>
    </location>
</feature>
<evidence type="ECO:0000259" key="10">
    <source>
        <dbReference type="PROSITE" id="PS50109"/>
    </source>
</evidence>
<keyword evidence="5" id="KW-0418">Kinase</keyword>
<dbReference type="Proteomes" id="UP000228767">
    <property type="component" value="Unassembled WGS sequence"/>
</dbReference>
<gene>
    <name evidence="11" type="ORF">COV10_02630</name>
</gene>
<dbReference type="InterPro" id="IPR004358">
    <property type="entry name" value="Sig_transdc_His_kin-like_C"/>
</dbReference>
<feature type="transmembrane region" description="Helical" evidence="9">
    <location>
        <begin position="35"/>
        <end position="55"/>
    </location>
</feature>
<evidence type="ECO:0000256" key="5">
    <source>
        <dbReference type="ARBA" id="ARBA00022777"/>
    </source>
</evidence>
<evidence type="ECO:0000256" key="2">
    <source>
        <dbReference type="ARBA" id="ARBA00012438"/>
    </source>
</evidence>
<dbReference type="InterPro" id="IPR036097">
    <property type="entry name" value="HisK_dim/P_sf"/>
</dbReference>
<evidence type="ECO:0000256" key="9">
    <source>
        <dbReference type="SAM" id="Phobius"/>
    </source>
</evidence>
<feature type="transmembrane region" description="Helical" evidence="9">
    <location>
        <begin position="204"/>
        <end position="224"/>
    </location>
</feature>
<keyword evidence="9" id="KW-0812">Transmembrane</keyword>
<proteinExistence type="predicted"/>
<evidence type="ECO:0000256" key="1">
    <source>
        <dbReference type="ARBA" id="ARBA00000085"/>
    </source>
</evidence>
<dbReference type="Pfam" id="PF00512">
    <property type="entry name" value="HisKA"/>
    <property type="match status" value="1"/>
</dbReference>
<comment type="catalytic activity">
    <reaction evidence="1">
        <text>ATP + protein L-histidine = ADP + protein N-phospho-L-histidine.</text>
        <dbReference type="EC" id="2.7.13.3"/>
    </reaction>
</comment>
<dbReference type="CDD" id="cd00082">
    <property type="entry name" value="HisKA"/>
    <property type="match status" value="1"/>
</dbReference>
<evidence type="ECO:0000256" key="4">
    <source>
        <dbReference type="ARBA" id="ARBA00022679"/>
    </source>
</evidence>
<feature type="transmembrane region" description="Helical" evidence="9">
    <location>
        <begin position="261"/>
        <end position="278"/>
    </location>
</feature>
<evidence type="ECO:0000256" key="7">
    <source>
        <dbReference type="SAM" id="Coils"/>
    </source>
</evidence>
<accession>A0A2H0REE0</accession>
<keyword evidence="9" id="KW-0472">Membrane</keyword>
<dbReference type="EMBL" id="PCYI01000019">
    <property type="protein sequence ID" value="PIR44756.1"/>
    <property type="molecule type" value="Genomic_DNA"/>
</dbReference>
<feature type="coiled-coil region" evidence="7">
    <location>
        <begin position="284"/>
        <end position="311"/>
    </location>
</feature>
<feature type="transmembrane region" description="Helical" evidence="9">
    <location>
        <begin position="6"/>
        <end position="28"/>
    </location>
</feature>